<name>A0A0N8PQB4_9CHLR</name>
<feature type="non-terminal residue" evidence="1">
    <location>
        <position position="1"/>
    </location>
</feature>
<organism evidence="1 2">
    <name type="scientific">Kouleothrix aurantiaca</name>
    <dbReference type="NCBI Taxonomy" id="186479"/>
    <lineage>
        <taxon>Bacteria</taxon>
        <taxon>Bacillati</taxon>
        <taxon>Chloroflexota</taxon>
        <taxon>Chloroflexia</taxon>
        <taxon>Chloroflexales</taxon>
        <taxon>Roseiflexineae</taxon>
        <taxon>Roseiflexaceae</taxon>
        <taxon>Kouleothrix</taxon>
    </lineage>
</organism>
<accession>A0A0N8PQB4</accession>
<dbReference type="Gene3D" id="2.120.10.30">
    <property type="entry name" value="TolB, C-terminal domain"/>
    <property type="match status" value="1"/>
</dbReference>
<protein>
    <submittedName>
        <fullName evidence="1">Uncharacterized protein</fullName>
    </submittedName>
</protein>
<evidence type="ECO:0000313" key="2">
    <source>
        <dbReference type="Proteomes" id="UP000050509"/>
    </source>
</evidence>
<dbReference type="InterPro" id="IPR011042">
    <property type="entry name" value="6-blade_b-propeller_TolB-like"/>
</dbReference>
<comment type="caution">
    <text evidence="1">The sequence shown here is derived from an EMBL/GenBank/DDBJ whole genome shotgun (WGS) entry which is preliminary data.</text>
</comment>
<evidence type="ECO:0000313" key="1">
    <source>
        <dbReference type="EMBL" id="KPV46653.1"/>
    </source>
</evidence>
<proteinExistence type="predicted"/>
<keyword evidence="2" id="KW-1185">Reference proteome</keyword>
<reference evidence="1 2" key="1">
    <citation type="submission" date="2015-09" db="EMBL/GenBank/DDBJ databases">
        <title>Draft genome sequence of Kouleothrix aurantiaca JCM 19913.</title>
        <authorList>
            <person name="Hemp J."/>
        </authorList>
    </citation>
    <scope>NUCLEOTIDE SEQUENCE [LARGE SCALE GENOMIC DNA]</scope>
    <source>
        <strain evidence="1 2">COM-B</strain>
    </source>
</reference>
<sequence>NDGYWRLDDNVPVALFSSLNAKTYTRSPFTLPADAFDALPLGAHTLSFGANDANGNAWVQTWKFRKLNTGSGAVPIAFDRRKIFDATTPGGANFKHPTTLQVGPDGKLYAGQQDFFGKGGYIHVLTLDDKHSVTNVQVLNTIFNTPNVNTDGTAAPTVKGRHLIGLDFDPASTPQRPIMWVVHSDPRFC</sequence>
<dbReference type="EMBL" id="LJCR01003528">
    <property type="protein sequence ID" value="KPV46653.1"/>
    <property type="molecule type" value="Genomic_DNA"/>
</dbReference>
<feature type="non-terminal residue" evidence="1">
    <location>
        <position position="189"/>
    </location>
</feature>
<dbReference type="AlphaFoldDB" id="A0A0N8PQB4"/>
<gene>
    <name evidence="1" type="ORF">SE17_43095</name>
</gene>
<dbReference type="Proteomes" id="UP000050509">
    <property type="component" value="Unassembled WGS sequence"/>
</dbReference>